<feature type="transmembrane region" description="Helical" evidence="1">
    <location>
        <begin position="234"/>
        <end position="251"/>
    </location>
</feature>
<dbReference type="OrthoDB" id="5194711at2"/>
<sequence length="277" mass="29454">MSGPGSRCTDWEIFPVRLGSRLRRRRPLAVILGGRPPPLGGTMTTPSRRLWQLAGVFALAHVVLIPVGIYLQDSPLFADGTAGITESYVEGDITRSFVGGVLESFGFLLMVPVLVFLGRVLGRRGEAGGWAAETGLLCGMGYVAVTFAVGFPAGAAAMYGAQQGLDVDTAFALNNVRIFGYFLSLLLLGGSTLGFAAAALMDGLHRRWFGWFGVVTAVALLASTPLAGIGQQDWGTLVWMVWFVGVAVLMIRHREDQPGDPGITATRGPDRASLTSR</sequence>
<evidence type="ECO:0000256" key="1">
    <source>
        <dbReference type="SAM" id="Phobius"/>
    </source>
</evidence>
<keyword evidence="3" id="KW-1185">Reference proteome</keyword>
<gene>
    <name evidence="2" type="ORF">EUA07_20205</name>
</gene>
<feature type="transmembrane region" description="Helical" evidence="1">
    <location>
        <begin position="50"/>
        <end position="71"/>
    </location>
</feature>
<name>A0A4Q2S617_9ACTN</name>
<dbReference type="Proteomes" id="UP000293291">
    <property type="component" value="Unassembled WGS sequence"/>
</dbReference>
<evidence type="ECO:0000313" key="2">
    <source>
        <dbReference type="EMBL" id="RYB97342.1"/>
    </source>
</evidence>
<accession>A0A4Q2S617</accession>
<reference evidence="2 3" key="1">
    <citation type="submission" date="2019-01" db="EMBL/GenBank/DDBJ databases">
        <title>Novel species of Nocardioides.</title>
        <authorList>
            <person name="Liu Q."/>
            <person name="Xin Y.-H."/>
        </authorList>
    </citation>
    <scope>NUCLEOTIDE SEQUENCE [LARGE SCALE GENOMIC DNA]</scope>
    <source>
        <strain evidence="2 3">CGMCC 4.6875</strain>
    </source>
</reference>
<feature type="transmembrane region" description="Helical" evidence="1">
    <location>
        <begin position="178"/>
        <end position="201"/>
    </location>
</feature>
<organism evidence="2 3">
    <name type="scientific">Nocardioides ganghwensis</name>
    <dbReference type="NCBI Taxonomy" id="252230"/>
    <lineage>
        <taxon>Bacteria</taxon>
        <taxon>Bacillati</taxon>
        <taxon>Actinomycetota</taxon>
        <taxon>Actinomycetes</taxon>
        <taxon>Propionibacteriales</taxon>
        <taxon>Nocardioidaceae</taxon>
        <taxon>Nocardioides</taxon>
    </lineage>
</organism>
<dbReference type="AlphaFoldDB" id="A0A4Q2S617"/>
<protein>
    <submittedName>
        <fullName evidence="2">DUF4386 family protein</fullName>
    </submittedName>
</protein>
<keyword evidence="1" id="KW-0812">Transmembrane</keyword>
<dbReference type="EMBL" id="SDWU01000031">
    <property type="protein sequence ID" value="RYB97342.1"/>
    <property type="molecule type" value="Genomic_DNA"/>
</dbReference>
<comment type="caution">
    <text evidence="2">The sequence shown here is derived from an EMBL/GenBank/DDBJ whole genome shotgun (WGS) entry which is preliminary data.</text>
</comment>
<feature type="transmembrane region" description="Helical" evidence="1">
    <location>
        <begin position="208"/>
        <end position="228"/>
    </location>
</feature>
<proteinExistence type="predicted"/>
<keyword evidence="1" id="KW-1133">Transmembrane helix</keyword>
<keyword evidence="1" id="KW-0472">Membrane</keyword>
<evidence type="ECO:0000313" key="3">
    <source>
        <dbReference type="Proteomes" id="UP000293291"/>
    </source>
</evidence>
<feature type="transmembrane region" description="Helical" evidence="1">
    <location>
        <begin position="134"/>
        <end position="158"/>
    </location>
</feature>
<feature type="transmembrane region" description="Helical" evidence="1">
    <location>
        <begin position="104"/>
        <end position="122"/>
    </location>
</feature>